<keyword evidence="3" id="KW-1185">Reference proteome</keyword>
<dbReference type="Proteomes" id="UP001174936">
    <property type="component" value="Unassembled WGS sequence"/>
</dbReference>
<evidence type="ECO:0000259" key="1">
    <source>
        <dbReference type="Pfam" id="PF06985"/>
    </source>
</evidence>
<dbReference type="PANTHER" id="PTHR24148:SF73">
    <property type="entry name" value="HET DOMAIN PROTEIN (AFU_ORTHOLOGUE AFUA_8G01020)"/>
    <property type="match status" value="1"/>
</dbReference>
<name>A0AA39XYP3_9PEZI</name>
<accession>A0AA39XYP3</accession>
<gene>
    <name evidence="2" type="ORF">B0T16DRAFT_393718</name>
</gene>
<evidence type="ECO:0000313" key="2">
    <source>
        <dbReference type="EMBL" id="KAK0641445.1"/>
    </source>
</evidence>
<dbReference type="Pfam" id="PF06985">
    <property type="entry name" value="HET"/>
    <property type="match status" value="1"/>
</dbReference>
<protein>
    <submittedName>
        <fullName evidence="2">Heterokaryon incompatibility protein-domain-containing protein</fullName>
    </submittedName>
</protein>
<dbReference type="AlphaFoldDB" id="A0AA39XYP3"/>
<sequence length="445" mass="49943">MDWHDKTCRRLDETRIGNLVTCLSCGSSTTKFNYPPIRQQKELRFLQVQHGKFDEPVRCEIFTGVVNQADFEVISYTWADESGDSDACYSIILNSMPFPVTRNCEMALKRVRGRWSNRCIWIDAVCIDQTNDAERGHQVQLMPDIYSRAKTVIVYVGESDTNSSLALKVIADGDATNITNRHLVRQELVSLWSRRYFSRVWVLQEVALARRAVLICGNTTIPWRCLLPQHLTSLGILEQPGPGSPRSPDPPAAVHFDHRAFTIPERFLDLLDFASGCQATDLRDKVYSLLGLLPGGTIQGIDVDYSMNVEDVYANTALVLGSRIGWPRVLFQALCRRSKMANLPTYESENPSASLPQSEGETGLPPGYRLLKSRTPQIHEWLCFSAKDFIHGVFLNLEDLATLVNTAFDMCRLDNEEVLDLTPVAMAAALLKANFTVEIGEIGII</sequence>
<dbReference type="PANTHER" id="PTHR24148">
    <property type="entry name" value="ANKYRIN REPEAT DOMAIN-CONTAINING PROTEIN 39 HOMOLOG-RELATED"/>
    <property type="match status" value="1"/>
</dbReference>
<dbReference type="EMBL" id="JAULSV010000006">
    <property type="protein sequence ID" value="KAK0641445.1"/>
    <property type="molecule type" value="Genomic_DNA"/>
</dbReference>
<dbReference type="InterPro" id="IPR052895">
    <property type="entry name" value="HetReg/Transcr_Mod"/>
</dbReference>
<dbReference type="InterPro" id="IPR010730">
    <property type="entry name" value="HET"/>
</dbReference>
<reference evidence="2" key="1">
    <citation type="submission" date="2023-06" db="EMBL/GenBank/DDBJ databases">
        <title>Genome-scale phylogeny and comparative genomics of the fungal order Sordariales.</title>
        <authorList>
            <consortium name="Lawrence Berkeley National Laboratory"/>
            <person name="Hensen N."/>
            <person name="Bonometti L."/>
            <person name="Westerberg I."/>
            <person name="Brannstrom I.O."/>
            <person name="Guillou S."/>
            <person name="Cros-Aarteil S."/>
            <person name="Calhoun S."/>
            <person name="Haridas S."/>
            <person name="Kuo A."/>
            <person name="Mondo S."/>
            <person name="Pangilinan J."/>
            <person name="Riley R."/>
            <person name="Labutti K."/>
            <person name="Andreopoulos B."/>
            <person name="Lipzen A."/>
            <person name="Chen C."/>
            <person name="Yanf M."/>
            <person name="Daum C."/>
            <person name="Ng V."/>
            <person name="Clum A."/>
            <person name="Steindorff A."/>
            <person name="Ohm R."/>
            <person name="Martin F."/>
            <person name="Silar P."/>
            <person name="Natvig D."/>
            <person name="Lalanne C."/>
            <person name="Gautier V."/>
            <person name="Ament-Velasquez S.L."/>
            <person name="Kruys A."/>
            <person name="Hutchinson M.I."/>
            <person name="Powell A.J."/>
            <person name="Barry K."/>
            <person name="Miller A.N."/>
            <person name="Grigoriev I.V."/>
            <person name="Debuchy R."/>
            <person name="Gladieux P."/>
            <person name="Thoren M.H."/>
            <person name="Johannesson H."/>
        </authorList>
    </citation>
    <scope>NUCLEOTIDE SEQUENCE</scope>
    <source>
        <strain evidence="2">SMH2532-1</strain>
    </source>
</reference>
<proteinExistence type="predicted"/>
<evidence type="ECO:0000313" key="3">
    <source>
        <dbReference type="Proteomes" id="UP001174936"/>
    </source>
</evidence>
<feature type="domain" description="Heterokaryon incompatibility" evidence="1">
    <location>
        <begin position="71"/>
        <end position="205"/>
    </location>
</feature>
<organism evidence="2 3">
    <name type="scientific">Cercophora newfieldiana</name>
    <dbReference type="NCBI Taxonomy" id="92897"/>
    <lineage>
        <taxon>Eukaryota</taxon>
        <taxon>Fungi</taxon>
        <taxon>Dikarya</taxon>
        <taxon>Ascomycota</taxon>
        <taxon>Pezizomycotina</taxon>
        <taxon>Sordariomycetes</taxon>
        <taxon>Sordariomycetidae</taxon>
        <taxon>Sordariales</taxon>
        <taxon>Lasiosphaeriaceae</taxon>
        <taxon>Cercophora</taxon>
    </lineage>
</organism>
<comment type="caution">
    <text evidence="2">The sequence shown here is derived from an EMBL/GenBank/DDBJ whole genome shotgun (WGS) entry which is preliminary data.</text>
</comment>